<dbReference type="PROSITE" id="PS50918">
    <property type="entry name" value="WWE"/>
    <property type="match status" value="2"/>
</dbReference>
<dbReference type="SMART" id="SM00184">
    <property type="entry name" value="RING"/>
    <property type="match status" value="1"/>
</dbReference>
<protein>
    <recommendedName>
        <fullName evidence="11">E3 ubiquitin-protein ligase</fullName>
        <ecNumber evidence="11">2.3.2.27</ecNumber>
    </recommendedName>
</protein>
<comment type="caution">
    <text evidence="15">The sequence shown here is derived from an EMBL/GenBank/DDBJ whole genome shotgun (WGS) entry which is preliminary data.</text>
</comment>
<dbReference type="InterPro" id="IPR001841">
    <property type="entry name" value="Znf_RING"/>
</dbReference>
<dbReference type="GO" id="GO:0008270">
    <property type="term" value="F:zinc ion binding"/>
    <property type="evidence" value="ECO:0007669"/>
    <property type="project" value="UniProtKB-KW"/>
</dbReference>
<dbReference type="EC" id="2.3.2.27" evidence="11"/>
<dbReference type="OrthoDB" id="2449614at2759"/>
<dbReference type="Gene3D" id="3.30.720.50">
    <property type="match status" value="2"/>
</dbReference>
<comment type="similarity">
    <text evidence="3 11">Belongs to the Deltex family.</text>
</comment>
<evidence type="ECO:0000256" key="12">
    <source>
        <dbReference type="SAM" id="MobiDB-lite"/>
    </source>
</evidence>
<dbReference type="GO" id="GO:0007219">
    <property type="term" value="P:Notch signaling pathway"/>
    <property type="evidence" value="ECO:0007669"/>
    <property type="project" value="UniProtKB-KW"/>
</dbReference>
<dbReference type="GO" id="GO:0016567">
    <property type="term" value="P:protein ubiquitination"/>
    <property type="evidence" value="ECO:0007669"/>
    <property type="project" value="UniProtKB-UniRule"/>
</dbReference>
<dbReference type="InterPro" id="IPR018123">
    <property type="entry name" value="WWE-dom_subgr"/>
</dbReference>
<reference evidence="15" key="1">
    <citation type="submission" date="2020-10" db="EMBL/GenBank/DDBJ databases">
        <title>Feather gene expression reveals the developmental basis of iridescence in African starlings.</title>
        <authorList>
            <person name="Rubenstein D.R."/>
        </authorList>
    </citation>
    <scope>NUCLEOTIDE SEQUENCE</scope>
    <source>
        <strain evidence="15">SS15</strain>
        <tissue evidence="15">Liver</tissue>
    </source>
</reference>
<keyword evidence="6" id="KW-0677">Repeat</keyword>
<dbReference type="AlphaFoldDB" id="A0A835NXN9"/>
<accession>A0A835NXN9</accession>
<evidence type="ECO:0000256" key="9">
    <source>
        <dbReference type="ARBA" id="ARBA00022976"/>
    </source>
</evidence>
<dbReference type="Gene3D" id="3.30.40.10">
    <property type="entry name" value="Zinc/RING finger domain, C3HC4 (zinc finger)"/>
    <property type="match status" value="1"/>
</dbReference>
<dbReference type="Proteomes" id="UP000618051">
    <property type="component" value="Unassembled WGS sequence"/>
</dbReference>
<dbReference type="EMBL" id="JADDUC020000024">
    <property type="protein sequence ID" value="KAI1231904.1"/>
    <property type="molecule type" value="Genomic_DNA"/>
</dbReference>
<evidence type="ECO:0000256" key="2">
    <source>
        <dbReference type="ARBA" id="ARBA00004906"/>
    </source>
</evidence>
<evidence type="ECO:0000259" key="13">
    <source>
        <dbReference type="PROSITE" id="PS50089"/>
    </source>
</evidence>
<evidence type="ECO:0000313" key="15">
    <source>
        <dbReference type="EMBL" id="KAG0124629.1"/>
    </source>
</evidence>
<keyword evidence="11" id="KW-0963">Cytoplasm</keyword>
<reference evidence="16" key="3">
    <citation type="submission" date="2022-01" db="EMBL/GenBank/DDBJ databases">
        <authorList>
            <person name="Rubenstein D.R."/>
        </authorList>
    </citation>
    <scope>NUCLEOTIDE SEQUENCE</scope>
    <source>
        <strain evidence="16">SS15</strain>
        <tissue evidence="16">Liver</tissue>
    </source>
</reference>
<dbReference type="InterPro" id="IPR039399">
    <property type="entry name" value="Deltex_C_sf"/>
</dbReference>
<evidence type="ECO:0000256" key="8">
    <source>
        <dbReference type="ARBA" id="ARBA00022833"/>
    </source>
</evidence>
<reference evidence="16 17" key="2">
    <citation type="journal article" date="2021" name="J. Hered.">
        <title>Feather Gene Expression Elucidates the Developmental Basis of Plumage Iridescence in African Starlings.</title>
        <authorList>
            <person name="Rubenstein D.R."/>
            <person name="Corvelo A."/>
            <person name="MacManes M.D."/>
            <person name="Maia R."/>
            <person name="Narzisi G."/>
            <person name="Rousaki A."/>
            <person name="Vandenabeele P."/>
            <person name="Shawkey M.D."/>
            <person name="Solomon J."/>
        </authorList>
    </citation>
    <scope>NUCLEOTIDE SEQUENCE [LARGE SCALE GENOMIC DNA]</scope>
    <source>
        <strain evidence="16">SS15</strain>
    </source>
</reference>
<dbReference type="InterPro" id="IPR018957">
    <property type="entry name" value="Znf_C3HC4_RING-type"/>
</dbReference>
<evidence type="ECO:0000313" key="16">
    <source>
        <dbReference type="EMBL" id="KAI1231904.1"/>
    </source>
</evidence>
<evidence type="ECO:0000256" key="7">
    <source>
        <dbReference type="ARBA" id="ARBA00022771"/>
    </source>
</evidence>
<dbReference type="SUPFAM" id="SSF117839">
    <property type="entry name" value="WWE domain"/>
    <property type="match status" value="2"/>
</dbReference>
<dbReference type="InterPro" id="IPR013083">
    <property type="entry name" value="Znf_RING/FYVE/PHD"/>
</dbReference>
<dbReference type="Gene3D" id="3.30.390.130">
    <property type="match status" value="2"/>
</dbReference>
<evidence type="ECO:0000256" key="4">
    <source>
        <dbReference type="ARBA" id="ARBA00022679"/>
    </source>
</evidence>
<dbReference type="Pfam" id="PF02825">
    <property type="entry name" value="WWE"/>
    <property type="match status" value="2"/>
</dbReference>
<evidence type="ECO:0000256" key="6">
    <source>
        <dbReference type="ARBA" id="ARBA00022737"/>
    </source>
</evidence>
<feature type="non-terminal residue" evidence="15">
    <location>
        <position position="982"/>
    </location>
</feature>
<comment type="catalytic activity">
    <reaction evidence="1 11">
        <text>S-ubiquitinyl-[E2 ubiquitin-conjugating enzyme]-L-cysteine + [acceptor protein]-L-lysine = [E2 ubiquitin-conjugating enzyme]-L-cysteine + N(6)-ubiquitinyl-[acceptor protein]-L-lysine.</text>
        <dbReference type="EC" id="2.3.2.27"/>
    </reaction>
</comment>
<comment type="pathway">
    <text evidence="2 11">Protein modification; protein ubiquitination.</text>
</comment>
<proteinExistence type="inferred from homology"/>
<dbReference type="InterPro" id="IPR039398">
    <property type="entry name" value="Deltex_fam"/>
</dbReference>
<dbReference type="Pfam" id="PF00097">
    <property type="entry name" value="zf-C3HC4"/>
    <property type="match status" value="1"/>
</dbReference>
<dbReference type="UniPathway" id="UPA00143"/>
<keyword evidence="17" id="KW-1185">Reference proteome</keyword>
<keyword evidence="9" id="KW-0914">Notch signaling pathway</keyword>
<dbReference type="PANTHER" id="PTHR12622">
    <property type="entry name" value="DELTEX-RELATED"/>
    <property type="match status" value="1"/>
</dbReference>
<feature type="domain" description="WWE" evidence="14">
    <location>
        <begin position="47"/>
        <end position="137"/>
    </location>
</feature>
<dbReference type="GO" id="GO:0005737">
    <property type="term" value="C:cytoplasm"/>
    <property type="evidence" value="ECO:0007669"/>
    <property type="project" value="UniProtKB-SubCell"/>
</dbReference>
<evidence type="ECO:0000256" key="10">
    <source>
        <dbReference type="PROSITE-ProRule" id="PRU00175"/>
    </source>
</evidence>
<name>A0A835NXN9_9PASS</name>
<dbReference type="SMART" id="SM00678">
    <property type="entry name" value="WWE"/>
    <property type="match status" value="2"/>
</dbReference>
<keyword evidence="4 11" id="KW-0808">Transferase</keyword>
<feature type="region of interest" description="Disordered" evidence="12">
    <location>
        <begin position="27"/>
        <end position="56"/>
    </location>
</feature>
<dbReference type="SUPFAM" id="SSF57850">
    <property type="entry name" value="RING/U-box"/>
    <property type="match status" value="1"/>
</dbReference>
<evidence type="ECO:0000256" key="11">
    <source>
        <dbReference type="RuleBase" id="RU367105"/>
    </source>
</evidence>
<dbReference type="EMBL" id="JADDUC010000024">
    <property type="protein sequence ID" value="KAG0124629.1"/>
    <property type="molecule type" value="Genomic_DNA"/>
</dbReference>
<dbReference type="FunFam" id="3.30.40.10:FF:000097">
    <property type="entry name" value="E3 ubiquitin-protein ligase DTX4"/>
    <property type="match status" value="1"/>
</dbReference>
<evidence type="ECO:0000259" key="14">
    <source>
        <dbReference type="PROSITE" id="PS50918"/>
    </source>
</evidence>
<evidence type="ECO:0000256" key="1">
    <source>
        <dbReference type="ARBA" id="ARBA00000900"/>
    </source>
</evidence>
<keyword evidence="5 11" id="KW-0479">Metal-binding</keyword>
<evidence type="ECO:0000313" key="17">
    <source>
        <dbReference type="Proteomes" id="UP000618051"/>
    </source>
</evidence>
<dbReference type="Pfam" id="PF18102">
    <property type="entry name" value="DTC"/>
    <property type="match status" value="2"/>
</dbReference>
<feature type="domain" description="RING-type" evidence="13">
    <location>
        <begin position="476"/>
        <end position="537"/>
    </location>
</feature>
<dbReference type="GO" id="GO:0061630">
    <property type="term" value="F:ubiquitin protein ligase activity"/>
    <property type="evidence" value="ECO:0007669"/>
    <property type="project" value="UniProtKB-UniRule"/>
</dbReference>
<dbReference type="CDD" id="cd16672">
    <property type="entry name" value="RING-H2_DTX2"/>
    <property type="match status" value="1"/>
</dbReference>
<dbReference type="InterPro" id="IPR004170">
    <property type="entry name" value="WWE_dom"/>
</dbReference>
<dbReference type="CDD" id="cd09633">
    <property type="entry name" value="Deltex_C"/>
    <property type="match status" value="1"/>
</dbReference>
<dbReference type="InterPro" id="IPR039396">
    <property type="entry name" value="Deltex_C"/>
</dbReference>
<sequence>MTSPGENGVRPSQLLLPVAACQTSGRNMAAAQGAGSGSAGPSGPPGPAPGHSSSSTAVAVWEWQDEFGRWRPYRGNVCSYIEQVIQASQQKGRRSGSGLASSIPLGHADPALAPYVIDIPSLTQFRQDTGTMRAVRRHVFPGDSAAGQGVVWEWQNDEGGWSPYEMNVCVFLEQARATNHQRVDLGPLGYNYEVDFVAQVQTNKTTRFRRSIQRRLDTPYPVTTSTTPLHTGVGCSCQQCWPNSGTGPITTRYRHSMTNFPNSSTTHQVPGRTASVSSSNVGFVPYNKPTLTGARSTPRLNAQNTLVLAQTGSLNAALAASNGVRCHMCVQEICCAQVCLIQEPLCPRGLYKGLLPRRERFMPVYPVQWMKRRPPCFLPLFFPFEIYAQALPVKMPKPSKVSQALAGMTAILMSAAGLPVHLTRVPQAASTHKATKKHSSVKEGRKVSKKATPTEPESVVKKYLEELKSAPADEDCMICMEKLSSPSGYSDSCQSSTIRPEAVGRLRNCQHSFHMLCMLAMYSNGNKDGSLQCPSCKTIYGEKTGTQPKGKMEISTFPQSLPGHKDCGTIRIVYHISRGIQVSAQHTGRQHKLGQPPRKVLGSSAALSPVLSSLWCLTPAAALAVLQHVRVSSIRDLFLSSPSCSPAVNNKYLAASTWKSWFGMGLCQILLLMDCPIHMKMSVTNLSHLLQGPEHPNPGMPYTARGFPRYCYLPDNEKGRKVLELLKVAWKRRLIFTVGTSNTTGESNTVVWNEIHHKTEMDSNLSGHGYPDPNYLDNSWLPRVSLRTAWANEPQGPPSALTPDALSSHVRPPITLSNNSSVGALPALHIFLGWGKLCLWLWVGLMAAARSSWDGTEVADPLGKAGPSFGNAWEQDGRGECLASSRPLVSQTRFSFWDTSAPCLRHFLPPSCHVSLLSPNKLFILTRRPCSAFLLPQGLGWLSLGNQPAPWSHGPSIQPGGRRESSALLEGHISGGTLVPGV</sequence>
<dbReference type="InterPro" id="IPR037197">
    <property type="entry name" value="WWE_dom_sf"/>
</dbReference>
<keyword evidence="7 10" id="KW-0863">Zinc-finger</keyword>
<feature type="domain" description="WWE" evidence="14">
    <location>
        <begin position="138"/>
        <end position="214"/>
    </location>
</feature>
<gene>
    <name evidence="16" type="ORF">IHE44_0007545</name>
    <name evidence="15" type="ORF">IHE44_006377</name>
</gene>
<comment type="subcellular location">
    <subcellularLocation>
        <location evidence="11">Cytoplasm</location>
    </subcellularLocation>
</comment>
<evidence type="ECO:0000256" key="3">
    <source>
        <dbReference type="ARBA" id="ARBA00009413"/>
    </source>
</evidence>
<dbReference type="PROSITE" id="PS50089">
    <property type="entry name" value="ZF_RING_2"/>
    <property type="match status" value="1"/>
</dbReference>
<keyword evidence="8 11" id="KW-0862">Zinc</keyword>
<evidence type="ECO:0000256" key="5">
    <source>
        <dbReference type="ARBA" id="ARBA00022723"/>
    </source>
</evidence>
<feature type="region of interest" description="Disordered" evidence="12">
    <location>
        <begin position="427"/>
        <end position="455"/>
    </location>
</feature>
<organism evidence="15">
    <name type="scientific">Lamprotornis superbus</name>
    <dbReference type="NCBI Taxonomy" id="245042"/>
    <lineage>
        <taxon>Eukaryota</taxon>
        <taxon>Metazoa</taxon>
        <taxon>Chordata</taxon>
        <taxon>Craniata</taxon>
        <taxon>Vertebrata</taxon>
        <taxon>Euteleostomi</taxon>
        <taxon>Archelosauria</taxon>
        <taxon>Archosauria</taxon>
        <taxon>Dinosauria</taxon>
        <taxon>Saurischia</taxon>
        <taxon>Theropoda</taxon>
        <taxon>Coelurosauria</taxon>
        <taxon>Aves</taxon>
        <taxon>Neognathae</taxon>
        <taxon>Neoaves</taxon>
        <taxon>Telluraves</taxon>
        <taxon>Australaves</taxon>
        <taxon>Passeriformes</taxon>
        <taxon>Sturnidae</taxon>
        <taxon>Lamprotornis</taxon>
    </lineage>
</organism>